<organism evidence="1 2">
    <name type="scientific">Trichophyton tonsurans (strain CBS 112818)</name>
    <name type="common">Scalp ringworm fungus</name>
    <dbReference type="NCBI Taxonomy" id="647933"/>
    <lineage>
        <taxon>Eukaryota</taxon>
        <taxon>Fungi</taxon>
        <taxon>Dikarya</taxon>
        <taxon>Ascomycota</taxon>
        <taxon>Pezizomycotina</taxon>
        <taxon>Eurotiomycetes</taxon>
        <taxon>Eurotiomycetidae</taxon>
        <taxon>Onygenales</taxon>
        <taxon>Arthrodermataceae</taxon>
        <taxon>Trichophyton</taxon>
    </lineage>
</organism>
<dbReference type="EMBL" id="GG698484">
    <property type="protein sequence ID" value="EGD94718.1"/>
    <property type="molecule type" value="Genomic_DNA"/>
</dbReference>
<gene>
    <name evidence="1" type="ORF">TESG_08342</name>
</gene>
<keyword evidence="2" id="KW-1185">Reference proteome</keyword>
<name>F2RTR9_TRIT1</name>
<protein>
    <submittedName>
        <fullName evidence="1">Uncharacterized protein</fullName>
    </submittedName>
</protein>
<sequence length="105" mass="12446">MGVIGKRETLVDWTVYLRLRIREGNYNRDEGRKKREKTWNIHRLLHKRDVHPTLSTLAVMIDIIYICNQPLSLDRELVRSGRKPVGSRRGPGEERLDRWITLAQE</sequence>
<dbReference type="HOGENOM" id="CLU_2238573_0_0_1"/>
<evidence type="ECO:0000313" key="1">
    <source>
        <dbReference type="EMBL" id="EGD94718.1"/>
    </source>
</evidence>
<evidence type="ECO:0000313" key="2">
    <source>
        <dbReference type="Proteomes" id="UP000009172"/>
    </source>
</evidence>
<proteinExistence type="predicted"/>
<dbReference type="Proteomes" id="UP000009172">
    <property type="component" value="Unassembled WGS sequence"/>
</dbReference>
<reference evidence="2" key="1">
    <citation type="journal article" date="2012" name="MBio">
        <title>Comparative genome analysis of Trichophyton rubrum and related dermatophytes reveals candidate genes involved in infection.</title>
        <authorList>
            <person name="Martinez D.A."/>
            <person name="Oliver B.G."/>
            <person name="Graeser Y."/>
            <person name="Goldberg J.M."/>
            <person name="Li W."/>
            <person name="Martinez-Rossi N.M."/>
            <person name="Monod M."/>
            <person name="Shelest E."/>
            <person name="Barton R.C."/>
            <person name="Birch E."/>
            <person name="Brakhage A.A."/>
            <person name="Chen Z."/>
            <person name="Gurr S.J."/>
            <person name="Heiman D."/>
            <person name="Heitman J."/>
            <person name="Kosti I."/>
            <person name="Rossi A."/>
            <person name="Saif S."/>
            <person name="Samalova M."/>
            <person name="Saunders C.W."/>
            <person name="Shea T."/>
            <person name="Summerbell R.C."/>
            <person name="Xu J."/>
            <person name="Young S."/>
            <person name="Zeng Q."/>
            <person name="Birren B.W."/>
            <person name="Cuomo C.A."/>
            <person name="White T.C."/>
        </authorList>
    </citation>
    <scope>NUCLEOTIDE SEQUENCE [LARGE SCALE GENOMIC DNA]</scope>
    <source>
        <strain evidence="2">CBS 112818</strain>
    </source>
</reference>
<accession>F2RTR9</accession>
<dbReference type="AlphaFoldDB" id="F2RTR9"/>